<dbReference type="KEGG" id="ehx:EMIHUDRAFT_454900"/>
<organism evidence="2">
    <name type="scientific">Emiliania huxleyi</name>
    <name type="common">Coccolithophore</name>
    <name type="synonym">Pontosphaera huxleyi</name>
    <dbReference type="NCBI Taxonomy" id="2903"/>
    <lineage>
        <taxon>Eukaryota</taxon>
        <taxon>Haptista</taxon>
        <taxon>Haptophyta</taxon>
        <taxon>Prymnesiophyceae</taxon>
        <taxon>Isochrysidales</taxon>
        <taxon>Noelaerhabdaceae</taxon>
        <taxon>Emiliania</taxon>
    </lineage>
</organism>
<dbReference type="GeneID" id="17282650"/>
<name>R1FEB6_EMIHU</name>
<feature type="compositionally biased region" description="Low complexity" evidence="1">
    <location>
        <begin position="39"/>
        <end position="65"/>
    </location>
</feature>
<dbReference type="RefSeq" id="XP_005789809.1">
    <property type="nucleotide sequence ID" value="XM_005789752.1"/>
</dbReference>
<accession>R1FEB6</accession>
<feature type="non-terminal residue" evidence="2">
    <location>
        <position position="1"/>
    </location>
</feature>
<dbReference type="HOGENOM" id="CLU_971795_0_0_1"/>
<sequence>PPPPRRPSARPSRSTRGRAWAGRPRRASPSRRRGERGGRSSCSSSSRTRRSSSSSPSQSATAPRSGCRSGSRGTASGPRLLVRRPTFCTPHARARGCSCGGRTHGGRRRCSRSLPCRATGRGRASGPSRRRGQGCGCAARLRWWVRRRAWCAASCGPRGSGGWSRGRRATASGWRRASHPWAWWRPASPTAASRRPELFRAGALAAARGPGLAPHAHPPSRRVPERKSLYRRELLLFSRGRRDPTPHKSQRPTAHTQDTSVDCRVIPVRCRVVVALLSLHTLERVSY</sequence>
<dbReference type="EMBL" id="KB864100">
    <property type="protein sequence ID" value="EOD37380.1"/>
    <property type="molecule type" value="Genomic_DNA"/>
</dbReference>
<protein>
    <submittedName>
        <fullName evidence="2">Uncharacterized protein</fullName>
    </submittedName>
</protein>
<evidence type="ECO:0000313" key="2">
    <source>
        <dbReference type="EMBL" id="EOD37380.1"/>
    </source>
</evidence>
<dbReference type="AlphaFoldDB" id="R1FEB6"/>
<feature type="compositionally biased region" description="Basic residues" evidence="1">
    <location>
        <begin position="23"/>
        <end position="34"/>
    </location>
</feature>
<feature type="compositionally biased region" description="Low complexity" evidence="1">
    <location>
        <begin position="9"/>
        <end position="22"/>
    </location>
</feature>
<reference evidence="2" key="1">
    <citation type="submission" date="2012-07" db="EMBL/GenBank/DDBJ databases">
        <title>Genome variability drives Emilianias global distribution.</title>
        <authorList>
            <consortium name="DOE Joint Genome Institute"/>
            <person name="Read B."/>
            <person name="Kegel J."/>
            <person name="Klute M."/>
            <person name="Kuo A."/>
            <person name="Lefebvre S.C."/>
            <person name="Maumus F."/>
            <person name="Mayer C."/>
            <person name="Miller J."/>
            <person name="Allen A."/>
            <person name="Bidle K."/>
            <person name="Borodovsky M."/>
            <person name="Bowler C."/>
            <person name="Brownlee C."/>
            <person name="Claverie J.-M."/>
            <person name="Cock M."/>
            <person name="De Vargas C."/>
            <person name="Elias M."/>
            <person name="Frickenhaus S."/>
            <person name="Gladyshev V.N."/>
            <person name="Gonzalez K."/>
            <person name="Guda C."/>
            <person name="Hadaegh A."/>
            <person name="Herman E."/>
            <person name="Iglesias-Rodriguez D."/>
            <person name="Jones B."/>
            <person name="Lawson T."/>
            <person name="Leese F."/>
            <person name="Lin Y.-C."/>
            <person name="Lindquist E."/>
            <person name="Lobanov A."/>
            <person name="Lucas S."/>
            <person name="Malik S.-H.B."/>
            <person name="Marsh M.E."/>
            <person name="Mock T."/>
            <person name="Monier A."/>
            <person name="Moreau H."/>
            <person name="Mueller-Roeber B."/>
            <person name="Napier J."/>
            <person name="Ogata H."/>
            <person name="Parker M."/>
            <person name="Probert I."/>
            <person name="Quesneville H."/>
            <person name="Raines C."/>
            <person name="Rensing S."/>
            <person name="Riano-Pachon D.M."/>
            <person name="Richier S."/>
            <person name="Rokitta S."/>
            <person name="Salamov A."/>
            <person name="Sarno A.F."/>
            <person name="Schmutz J."/>
            <person name="Schroeder D."/>
            <person name="Shiraiwa Y."/>
            <person name="Soanes D.M."/>
            <person name="Valentin K."/>
            <person name="Van Der Giezen M."/>
            <person name="Van Der Peer Y."/>
            <person name="Vardi A."/>
            <person name="Verret F."/>
            <person name="Von Dassow P."/>
            <person name="Wheeler G."/>
            <person name="Williams B."/>
            <person name="Wilson W."/>
            <person name="Wolfe G."/>
            <person name="Wurch L.L."/>
            <person name="Young J."/>
            <person name="Dacks J.B."/>
            <person name="Delwiche C.F."/>
            <person name="Dyhrman S."/>
            <person name="Glockner G."/>
            <person name="John U."/>
            <person name="Richards T."/>
            <person name="Worden A.Z."/>
            <person name="Zhang X."/>
            <person name="Grigoriev I.V."/>
        </authorList>
    </citation>
    <scope>NUCLEOTIDE SEQUENCE</scope>
    <source>
        <strain evidence="2">CCMP1516</strain>
    </source>
</reference>
<evidence type="ECO:0000256" key="1">
    <source>
        <dbReference type="SAM" id="MobiDB-lite"/>
    </source>
</evidence>
<feature type="region of interest" description="Disordered" evidence="1">
    <location>
        <begin position="1"/>
        <end position="78"/>
    </location>
</feature>
<gene>
    <name evidence="2" type="ORF">EMIHUDRAFT_454900</name>
</gene>
<proteinExistence type="predicted"/>